<reference evidence="9 10" key="1">
    <citation type="submission" date="2018-11" db="EMBL/GenBank/DDBJ databases">
        <title>Sequencing the genomes of 1000 actinobacteria strains.</title>
        <authorList>
            <person name="Klenk H.-P."/>
        </authorList>
    </citation>
    <scope>NUCLEOTIDE SEQUENCE [LARGE SCALE GENOMIC DNA]</scope>
    <source>
        <strain evidence="9 10">DSM 15700</strain>
    </source>
</reference>
<keyword evidence="3" id="KW-1003">Cell membrane</keyword>
<sequence>MTVLDTVPSAALLLAVGVLFATGVYLLLERSLTRVLLGFMLLGNGVNLAILVAGGRAGAPPITGPDTGTEPMSDPLAQAMILTAIVITLALVAFVLAMAYRSWQLHGHDEVQDDLEDTRIAQLAERDAPSYADSDALESRVTLDEEAATVRDEVALPDPGPRRRPISPTDGGGGDT</sequence>
<evidence type="ECO:0000313" key="10">
    <source>
        <dbReference type="Proteomes" id="UP000280501"/>
    </source>
</evidence>
<dbReference type="PANTHER" id="PTHR34583:SF2">
    <property type="entry name" value="ANTIPORTER SUBUNIT MNHC2-RELATED"/>
    <property type="match status" value="1"/>
</dbReference>
<evidence type="ECO:0000256" key="5">
    <source>
        <dbReference type="ARBA" id="ARBA00022989"/>
    </source>
</evidence>
<keyword evidence="5 8" id="KW-1133">Transmembrane helix</keyword>
<evidence type="ECO:0000256" key="4">
    <source>
        <dbReference type="ARBA" id="ARBA00022692"/>
    </source>
</evidence>
<evidence type="ECO:0000256" key="1">
    <source>
        <dbReference type="ARBA" id="ARBA00004651"/>
    </source>
</evidence>
<evidence type="ECO:0000256" key="6">
    <source>
        <dbReference type="ARBA" id="ARBA00023136"/>
    </source>
</evidence>
<dbReference type="NCBIfam" id="NF005929">
    <property type="entry name" value="PRK07946.1"/>
    <property type="match status" value="1"/>
</dbReference>
<evidence type="ECO:0000256" key="2">
    <source>
        <dbReference type="ARBA" id="ARBA00010388"/>
    </source>
</evidence>
<feature type="compositionally biased region" description="Basic and acidic residues" evidence="7">
    <location>
        <begin position="137"/>
        <end position="154"/>
    </location>
</feature>
<name>A0A3N4YV93_9MICO</name>
<feature type="region of interest" description="Disordered" evidence="7">
    <location>
        <begin position="127"/>
        <end position="176"/>
    </location>
</feature>
<keyword evidence="10" id="KW-1185">Reference proteome</keyword>
<dbReference type="InterPro" id="IPR050601">
    <property type="entry name" value="CPA3_antiporter_subunitC"/>
</dbReference>
<keyword evidence="4 8" id="KW-0812">Transmembrane</keyword>
<evidence type="ECO:0000256" key="3">
    <source>
        <dbReference type="ARBA" id="ARBA00022475"/>
    </source>
</evidence>
<keyword evidence="6 8" id="KW-0472">Membrane</keyword>
<proteinExistence type="inferred from homology"/>
<dbReference type="PANTHER" id="PTHR34583">
    <property type="entry name" value="ANTIPORTER SUBUNIT MNHC2-RELATED"/>
    <property type="match status" value="1"/>
</dbReference>
<feature type="transmembrane region" description="Helical" evidence="8">
    <location>
        <begin position="6"/>
        <end position="28"/>
    </location>
</feature>
<comment type="caution">
    <text evidence="9">The sequence shown here is derived from an EMBL/GenBank/DDBJ whole genome shotgun (WGS) entry which is preliminary data.</text>
</comment>
<dbReference type="GO" id="GO:0005886">
    <property type="term" value="C:plasma membrane"/>
    <property type="evidence" value="ECO:0007669"/>
    <property type="project" value="UniProtKB-SubCell"/>
</dbReference>
<accession>A0A3N4YV93</accession>
<feature type="transmembrane region" description="Helical" evidence="8">
    <location>
        <begin position="35"/>
        <end position="59"/>
    </location>
</feature>
<evidence type="ECO:0000256" key="7">
    <source>
        <dbReference type="SAM" id="MobiDB-lite"/>
    </source>
</evidence>
<dbReference type="Gene3D" id="1.10.287.3510">
    <property type="match status" value="1"/>
</dbReference>
<comment type="similarity">
    <text evidence="2">Belongs to the CPA3 antiporters (TC 2.A.63) subunit C family.</text>
</comment>
<dbReference type="EMBL" id="RKQZ01000001">
    <property type="protein sequence ID" value="RPF23406.1"/>
    <property type="molecule type" value="Genomic_DNA"/>
</dbReference>
<evidence type="ECO:0000313" key="9">
    <source>
        <dbReference type="EMBL" id="RPF23406.1"/>
    </source>
</evidence>
<dbReference type="Pfam" id="PF00420">
    <property type="entry name" value="Oxidored_q2"/>
    <property type="match status" value="1"/>
</dbReference>
<comment type="subcellular location">
    <subcellularLocation>
        <location evidence="1">Cell membrane</location>
        <topology evidence="1">Multi-pass membrane protein</topology>
    </subcellularLocation>
</comment>
<dbReference type="OrthoDB" id="9799219at2"/>
<evidence type="ECO:0000256" key="8">
    <source>
        <dbReference type="SAM" id="Phobius"/>
    </source>
</evidence>
<organism evidence="9 10">
    <name type="scientific">Myceligenerans xiligouense</name>
    <dbReference type="NCBI Taxonomy" id="253184"/>
    <lineage>
        <taxon>Bacteria</taxon>
        <taxon>Bacillati</taxon>
        <taxon>Actinomycetota</taxon>
        <taxon>Actinomycetes</taxon>
        <taxon>Micrococcales</taxon>
        <taxon>Promicromonosporaceae</taxon>
        <taxon>Myceligenerans</taxon>
    </lineage>
</organism>
<gene>
    <name evidence="9" type="ORF">EDD34_4093</name>
</gene>
<feature type="transmembrane region" description="Helical" evidence="8">
    <location>
        <begin position="79"/>
        <end position="100"/>
    </location>
</feature>
<protein>
    <submittedName>
        <fullName evidence="9">Multisubunit sodium/proton antiporter MrpC subunit</fullName>
    </submittedName>
</protein>
<dbReference type="RefSeq" id="WP_123816189.1">
    <property type="nucleotide sequence ID" value="NZ_RKQZ01000001.1"/>
</dbReference>
<dbReference type="AlphaFoldDB" id="A0A3N4YV93"/>
<dbReference type="InterPro" id="IPR039428">
    <property type="entry name" value="NUOK/Mnh_C1-like"/>
</dbReference>
<dbReference type="Proteomes" id="UP000280501">
    <property type="component" value="Unassembled WGS sequence"/>
</dbReference>